<dbReference type="PANTHER" id="PTHR46889">
    <property type="entry name" value="TRANSPOSASE INSF FOR INSERTION SEQUENCE IS3B-RELATED"/>
    <property type="match status" value="1"/>
</dbReference>
<dbReference type="InterPro" id="IPR001584">
    <property type="entry name" value="Integrase_cat-core"/>
</dbReference>
<name>A0A172TYJ8_9BACT</name>
<reference evidence="3" key="1">
    <citation type="submission" date="2015-01" db="EMBL/GenBank/DDBJ databases">
        <title>Flavisolibacter sp./LCS9/ whole genome sequencing.</title>
        <authorList>
            <person name="Kim M.K."/>
            <person name="Srinivasan S."/>
            <person name="Lee J.-J."/>
        </authorList>
    </citation>
    <scope>NUCLEOTIDE SEQUENCE [LARGE SCALE GENOMIC DNA]</scope>
    <source>
        <strain evidence="3">LCS9</strain>
    </source>
</reference>
<dbReference type="KEGG" id="fla:SY85_16295"/>
<dbReference type="GO" id="GO:0015074">
    <property type="term" value="P:DNA integration"/>
    <property type="evidence" value="ECO:0007669"/>
    <property type="project" value="InterPro"/>
</dbReference>
<gene>
    <name evidence="2" type="ORF">SY85_16295</name>
</gene>
<dbReference type="InterPro" id="IPR012337">
    <property type="entry name" value="RNaseH-like_sf"/>
</dbReference>
<dbReference type="Proteomes" id="UP000077177">
    <property type="component" value="Chromosome"/>
</dbReference>
<dbReference type="Gene3D" id="3.30.420.10">
    <property type="entry name" value="Ribonuclease H-like superfamily/Ribonuclease H"/>
    <property type="match status" value="1"/>
</dbReference>
<dbReference type="SUPFAM" id="SSF53098">
    <property type="entry name" value="Ribonuclease H-like"/>
    <property type="match status" value="1"/>
</dbReference>
<keyword evidence="3" id="KW-1185">Reference proteome</keyword>
<dbReference type="EMBL" id="CP011390">
    <property type="protein sequence ID" value="ANE51817.1"/>
    <property type="molecule type" value="Genomic_DNA"/>
</dbReference>
<dbReference type="InterPro" id="IPR036397">
    <property type="entry name" value="RNaseH_sf"/>
</dbReference>
<protein>
    <recommendedName>
        <fullName evidence="1">Integrase catalytic domain-containing protein</fullName>
    </recommendedName>
</protein>
<evidence type="ECO:0000313" key="2">
    <source>
        <dbReference type="EMBL" id="ANE51817.1"/>
    </source>
</evidence>
<dbReference type="STRING" id="1492898.SY85_16295"/>
<dbReference type="RefSeq" id="WP_066405950.1">
    <property type="nucleotide sequence ID" value="NZ_CP011390.1"/>
</dbReference>
<dbReference type="PANTHER" id="PTHR46889:SF5">
    <property type="entry name" value="INTEGRASE PROTEIN"/>
    <property type="match status" value="1"/>
</dbReference>
<dbReference type="AlphaFoldDB" id="A0A172TYJ8"/>
<accession>A0A172TYJ8</accession>
<organism evidence="2 3">
    <name type="scientific">Flavisolibacter tropicus</name>
    <dbReference type="NCBI Taxonomy" id="1492898"/>
    <lineage>
        <taxon>Bacteria</taxon>
        <taxon>Pseudomonadati</taxon>
        <taxon>Bacteroidota</taxon>
        <taxon>Chitinophagia</taxon>
        <taxon>Chitinophagales</taxon>
        <taxon>Chitinophagaceae</taxon>
        <taxon>Flavisolibacter</taxon>
    </lineage>
</organism>
<dbReference type="PROSITE" id="PS50994">
    <property type="entry name" value="INTEGRASE"/>
    <property type="match status" value="1"/>
</dbReference>
<dbReference type="Pfam" id="PF00665">
    <property type="entry name" value="rve"/>
    <property type="match status" value="1"/>
</dbReference>
<dbReference type="InterPro" id="IPR050900">
    <property type="entry name" value="Transposase_IS3/IS150/IS904"/>
</dbReference>
<dbReference type="PATRIC" id="fig|1492898.3.peg.3541"/>
<dbReference type="OrthoDB" id="9815231at2"/>
<reference evidence="2 3" key="2">
    <citation type="journal article" date="2016" name="Int. J. Syst. Evol. Microbiol.">
        <title>Flavisolibacter tropicus sp. nov., isolated from tropical soil.</title>
        <authorList>
            <person name="Lee J.J."/>
            <person name="Kang M.S."/>
            <person name="Kim G.S."/>
            <person name="Lee C.S."/>
            <person name="Lim S."/>
            <person name="Lee J."/>
            <person name="Roh S.H."/>
            <person name="Kang H."/>
            <person name="Ha J.M."/>
            <person name="Bae S."/>
            <person name="Jung H.Y."/>
            <person name="Kim M.K."/>
        </authorList>
    </citation>
    <scope>NUCLEOTIDE SEQUENCE [LARGE SCALE GENOMIC DNA]</scope>
    <source>
        <strain evidence="2 3">LCS9</strain>
    </source>
</reference>
<evidence type="ECO:0000259" key="1">
    <source>
        <dbReference type="PROSITE" id="PS50994"/>
    </source>
</evidence>
<proteinExistence type="predicted"/>
<sequence length="303" mass="35187">MKDSYPSVSLERLCWLLGLTRQAFYKNTRNSHRKHNTQQLVVEEVKTLRREHPAIGTRKLHQLLQGFYRAHAIKMGRDALFSTLSEQRLLIRRRKRRVSTTQSHHWLKKYANLVKGWHPALPEQLWVADITYVPCGRQYLYLSLVTAAYSHKIMGYHIADTLEAVHCKKALQMALAGRLHPRHSLIHHSDRGIQYCPSSYTGLLGQHNIRISMTVSGDPLDNAIAERINGIIKHEYLKHYGPSNLEQATELLKQVVESYNERRPHLSIQMNTPNKVHAQKLQVNRQWKKSKRTPTIVNQSTHL</sequence>
<dbReference type="InterPro" id="IPR048020">
    <property type="entry name" value="Transpos_IS3"/>
</dbReference>
<dbReference type="GO" id="GO:0003676">
    <property type="term" value="F:nucleic acid binding"/>
    <property type="evidence" value="ECO:0007669"/>
    <property type="project" value="InterPro"/>
</dbReference>
<dbReference type="NCBIfam" id="NF033516">
    <property type="entry name" value="transpos_IS3"/>
    <property type="match status" value="1"/>
</dbReference>
<evidence type="ECO:0000313" key="3">
    <source>
        <dbReference type="Proteomes" id="UP000077177"/>
    </source>
</evidence>
<feature type="domain" description="Integrase catalytic" evidence="1">
    <location>
        <begin position="118"/>
        <end position="281"/>
    </location>
</feature>